<organism evidence="1 2">
    <name type="scientific">Tenacibaculum polynesiense</name>
    <dbReference type="NCBI Taxonomy" id="3137857"/>
    <lineage>
        <taxon>Bacteria</taxon>
        <taxon>Pseudomonadati</taxon>
        <taxon>Bacteroidota</taxon>
        <taxon>Flavobacteriia</taxon>
        <taxon>Flavobacteriales</taxon>
        <taxon>Flavobacteriaceae</taxon>
        <taxon>Tenacibaculum</taxon>
    </lineage>
</organism>
<protein>
    <submittedName>
        <fullName evidence="1">Chloramphenicol O-acetyltransferase type A</fullName>
        <ecNumber evidence="1">2.3.1.28</ecNumber>
    </submittedName>
</protein>
<keyword evidence="1" id="KW-0012">Acyltransferase</keyword>
<dbReference type="RefSeq" id="WP_348718360.1">
    <property type="nucleotide sequence ID" value="NZ_CAXJIO010000015.1"/>
</dbReference>
<reference evidence="1 2" key="1">
    <citation type="submission" date="2024-05" db="EMBL/GenBank/DDBJ databases">
        <authorList>
            <person name="Duchaud E."/>
        </authorList>
    </citation>
    <scope>NUCLEOTIDE SEQUENCE [LARGE SCALE GENOMIC DNA]</scope>
    <source>
        <strain evidence="1">Ena-SAMPLE-TAB-13-05-2024-13:56:06:370-140308</strain>
    </source>
</reference>
<name>A0ABM9PEW0_9FLAO</name>
<dbReference type="GO" id="GO:0008811">
    <property type="term" value="F:chloramphenicol O-acetyltransferase activity"/>
    <property type="evidence" value="ECO:0007669"/>
    <property type="project" value="UniProtKB-EC"/>
</dbReference>
<keyword evidence="1" id="KW-0808">Transferase</keyword>
<dbReference type="InterPro" id="IPR023213">
    <property type="entry name" value="CAT-like_dom_sf"/>
</dbReference>
<keyword evidence="2" id="KW-1185">Reference proteome</keyword>
<accession>A0ABM9PEW0</accession>
<evidence type="ECO:0000313" key="2">
    <source>
        <dbReference type="Proteomes" id="UP001497527"/>
    </source>
</evidence>
<evidence type="ECO:0000313" key="1">
    <source>
        <dbReference type="EMBL" id="CAL2104103.1"/>
    </source>
</evidence>
<dbReference type="Proteomes" id="UP001497527">
    <property type="component" value="Unassembled WGS sequence"/>
</dbReference>
<dbReference type="PIRSF" id="PIRSF000440">
    <property type="entry name" value="CAT"/>
    <property type="match status" value="1"/>
</dbReference>
<dbReference type="InterPro" id="IPR001707">
    <property type="entry name" value="Cmp_AcTrfase"/>
</dbReference>
<dbReference type="EC" id="2.3.1.28" evidence="1"/>
<gene>
    <name evidence="1" type="ORF">T190423A01A_60040</name>
</gene>
<dbReference type="SUPFAM" id="SSF52777">
    <property type="entry name" value="CoA-dependent acyltransferases"/>
    <property type="match status" value="1"/>
</dbReference>
<sequence length="208" mass="24124">MKYLDIDSWNRKELFHHFRTLKDPTFGLVADVEVTRVFKDSKEKGDSFFVRYLHACMTAINNVEALKYRVEGDKIAVYETIHASATIAREDHTFGFSFVEFNENFVVFNNNFQKEKKRIQETRDLFPPKYSLGCIHCSAIPWVSFSGHKEPFSGNKDDSVPQLAFGKIKEENDKLMMPVAINVNHALVDGYHVGLFFEEFQNQLDKIN</sequence>
<dbReference type="Pfam" id="PF00302">
    <property type="entry name" value="CAT"/>
    <property type="match status" value="1"/>
</dbReference>
<proteinExistence type="predicted"/>
<comment type="caution">
    <text evidence="1">The sequence shown here is derived from an EMBL/GenBank/DDBJ whole genome shotgun (WGS) entry which is preliminary data.</text>
</comment>
<dbReference type="SMART" id="SM01059">
    <property type="entry name" value="CAT"/>
    <property type="match status" value="1"/>
</dbReference>
<dbReference type="EMBL" id="CAXJIO010000015">
    <property type="protein sequence ID" value="CAL2104103.1"/>
    <property type="molecule type" value="Genomic_DNA"/>
</dbReference>
<dbReference type="PANTHER" id="PTHR38474:SF1">
    <property type="entry name" value="SLR0299 PROTEIN"/>
    <property type="match status" value="1"/>
</dbReference>
<dbReference type="Gene3D" id="3.30.559.10">
    <property type="entry name" value="Chloramphenicol acetyltransferase-like domain"/>
    <property type="match status" value="1"/>
</dbReference>
<dbReference type="PANTHER" id="PTHR38474">
    <property type="entry name" value="SLR0299 PROTEIN"/>
    <property type="match status" value="1"/>
</dbReference>